<dbReference type="InParanoid" id="A0A067QIT8"/>
<dbReference type="Proteomes" id="UP000027135">
    <property type="component" value="Unassembled WGS sequence"/>
</dbReference>
<evidence type="ECO:0000313" key="1">
    <source>
        <dbReference type="EMBL" id="KDR08747.1"/>
    </source>
</evidence>
<gene>
    <name evidence="1" type="ORF">L798_01483</name>
</gene>
<evidence type="ECO:0000313" key="2">
    <source>
        <dbReference type="Proteomes" id="UP000027135"/>
    </source>
</evidence>
<name>A0A067QIT8_ZOONE</name>
<protein>
    <submittedName>
        <fullName evidence="1">Uncharacterized protein</fullName>
    </submittedName>
</protein>
<organism evidence="1 2">
    <name type="scientific">Zootermopsis nevadensis</name>
    <name type="common">Dampwood termite</name>
    <dbReference type="NCBI Taxonomy" id="136037"/>
    <lineage>
        <taxon>Eukaryota</taxon>
        <taxon>Metazoa</taxon>
        <taxon>Ecdysozoa</taxon>
        <taxon>Arthropoda</taxon>
        <taxon>Hexapoda</taxon>
        <taxon>Insecta</taxon>
        <taxon>Pterygota</taxon>
        <taxon>Neoptera</taxon>
        <taxon>Polyneoptera</taxon>
        <taxon>Dictyoptera</taxon>
        <taxon>Blattodea</taxon>
        <taxon>Blattoidea</taxon>
        <taxon>Termitoidae</taxon>
        <taxon>Termopsidae</taxon>
        <taxon>Zootermopsis</taxon>
    </lineage>
</organism>
<reference evidence="1 2" key="1">
    <citation type="journal article" date="2014" name="Nat. Commun.">
        <title>Molecular traces of alternative social organization in a termite genome.</title>
        <authorList>
            <person name="Terrapon N."/>
            <person name="Li C."/>
            <person name="Robertson H.M."/>
            <person name="Ji L."/>
            <person name="Meng X."/>
            <person name="Booth W."/>
            <person name="Chen Z."/>
            <person name="Childers C.P."/>
            <person name="Glastad K.M."/>
            <person name="Gokhale K."/>
            <person name="Gowin J."/>
            <person name="Gronenberg W."/>
            <person name="Hermansen R.A."/>
            <person name="Hu H."/>
            <person name="Hunt B.G."/>
            <person name="Huylmans A.K."/>
            <person name="Khalil S.M."/>
            <person name="Mitchell R.D."/>
            <person name="Munoz-Torres M.C."/>
            <person name="Mustard J.A."/>
            <person name="Pan H."/>
            <person name="Reese J.T."/>
            <person name="Scharf M.E."/>
            <person name="Sun F."/>
            <person name="Vogel H."/>
            <person name="Xiao J."/>
            <person name="Yang W."/>
            <person name="Yang Z."/>
            <person name="Yang Z."/>
            <person name="Zhou J."/>
            <person name="Zhu J."/>
            <person name="Brent C.S."/>
            <person name="Elsik C.G."/>
            <person name="Goodisman M.A."/>
            <person name="Liberles D.A."/>
            <person name="Roe R.M."/>
            <person name="Vargo E.L."/>
            <person name="Vilcinskas A."/>
            <person name="Wang J."/>
            <person name="Bornberg-Bauer E."/>
            <person name="Korb J."/>
            <person name="Zhang G."/>
            <person name="Liebig J."/>
        </authorList>
    </citation>
    <scope>NUCLEOTIDE SEQUENCE [LARGE SCALE GENOMIC DNA]</scope>
    <source>
        <tissue evidence="1">Whole organism</tissue>
    </source>
</reference>
<keyword evidence="2" id="KW-1185">Reference proteome</keyword>
<dbReference type="AlphaFoldDB" id="A0A067QIT8"/>
<proteinExistence type="predicted"/>
<sequence>MKLVVNQLDKQQQTVSTIIAETLQCGLDSQGNGYRSSQADPLCLLPRVEECVPNICGVVQPEHYADGDLSQLLESG</sequence>
<dbReference type="EMBL" id="KK853301">
    <property type="protein sequence ID" value="KDR08747.1"/>
    <property type="molecule type" value="Genomic_DNA"/>
</dbReference>
<accession>A0A067QIT8</accession>